<protein>
    <recommendedName>
        <fullName evidence="2">YcxB-like C-terminal domain-containing protein</fullName>
    </recommendedName>
</protein>
<dbReference type="EMBL" id="AP019309">
    <property type="protein sequence ID" value="BBH25723.1"/>
    <property type="molecule type" value="Genomic_DNA"/>
</dbReference>
<dbReference type="InterPro" id="IPR025588">
    <property type="entry name" value="YcxB-like_C"/>
</dbReference>
<keyword evidence="1" id="KW-0812">Transmembrane</keyword>
<name>A0A3G9JL46_9FIRM</name>
<keyword evidence="1" id="KW-1133">Transmembrane helix</keyword>
<feature type="transmembrane region" description="Helical" evidence="1">
    <location>
        <begin position="50"/>
        <end position="68"/>
    </location>
</feature>
<organism evidence="3 4">
    <name type="scientific">Intestinibaculum porci</name>
    <dbReference type="NCBI Taxonomy" id="2487118"/>
    <lineage>
        <taxon>Bacteria</taxon>
        <taxon>Bacillati</taxon>
        <taxon>Bacillota</taxon>
        <taxon>Erysipelotrichia</taxon>
        <taxon>Erysipelotrichales</taxon>
        <taxon>Erysipelotrichaceae</taxon>
        <taxon>Intestinibaculum</taxon>
    </lineage>
</organism>
<dbReference type="OrthoDB" id="10018924at2"/>
<dbReference type="RefSeq" id="WP_125118649.1">
    <property type="nucleotide sequence ID" value="NZ_AP019309.1"/>
</dbReference>
<evidence type="ECO:0000313" key="3">
    <source>
        <dbReference type="EMBL" id="BBH25723.1"/>
    </source>
</evidence>
<accession>A0A3G9JL46</accession>
<reference evidence="3 4" key="1">
    <citation type="submission" date="2018-11" db="EMBL/GenBank/DDBJ databases">
        <title>Novel Erysipelotrichaceae bacterium isolated from small intestine of a swine.</title>
        <authorList>
            <person name="Kim J.S."/>
            <person name="Choe H."/>
            <person name="Lee Y.R."/>
            <person name="Kim K.M."/>
            <person name="Park D.S."/>
        </authorList>
    </citation>
    <scope>NUCLEOTIDE SEQUENCE [LARGE SCALE GENOMIC DNA]</scope>
    <source>
        <strain evidence="3 4">SG0102</strain>
    </source>
</reference>
<keyword evidence="1" id="KW-0472">Membrane</keyword>
<feature type="transmembrane region" description="Helical" evidence="1">
    <location>
        <begin position="20"/>
        <end position="44"/>
    </location>
</feature>
<dbReference type="InParanoid" id="A0A3G9JL46"/>
<dbReference type="KEGG" id="ebm:SG0102_06570"/>
<proteinExistence type="predicted"/>
<feature type="domain" description="YcxB-like C-terminal" evidence="2">
    <location>
        <begin position="93"/>
        <end position="152"/>
    </location>
</feature>
<evidence type="ECO:0000313" key="4">
    <source>
        <dbReference type="Proteomes" id="UP000268059"/>
    </source>
</evidence>
<dbReference type="Pfam" id="PF14317">
    <property type="entry name" value="YcxB"/>
    <property type="match status" value="1"/>
</dbReference>
<dbReference type="AlphaFoldDB" id="A0A3G9JL46"/>
<keyword evidence="4" id="KW-1185">Reference proteome</keyword>
<dbReference type="Proteomes" id="UP000268059">
    <property type="component" value="Chromosome"/>
</dbReference>
<sequence length="165" mass="18654">MFKNQYQPNRQMYKEYVVKILMRGYIVRGIVLIMIADVTCVLLIRRSPVIAVLEGIAGGIILLSLLLMPDAITRSLLTQDQGIEGLPLCTIVFYEDYIALTLPRAQSSIDYALIDAVYSLKTCYVLKVNRNTYIVKKGCFVEGDESLFAAFLLDRCPNVDHLIKK</sequence>
<evidence type="ECO:0000259" key="2">
    <source>
        <dbReference type="Pfam" id="PF14317"/>
    </source>
</evidence>
<gene>
    <name evidence="3" type="ORF">SG0102_06570</name>
</gene>
<evidence type="ECO:0000256" key="1">
    <source>
        <dbReference type="SAM" id="Phobius"/>
    </source>
</evidence>